<dbReference type="Proteomes" id="UP001239445">
    <property type="component" value="Unassembled WGS sequence"/>
</dbReference>
<organism evidence="4 5">
    <name type="scientific">Echria macrotheca</name>
    <dbReference type="NCBI Taxonomy" id="438768"/>
    <lineage>
        <taxon>Eukaryota</taxon>
        <taxon>Fungi</taxon>
        <taxon>Dikarya</taxon>
        <taxon>Ascomycota</taxon>
        <taxon>Pezizomycotina</taxon>
        <taxon>Sordariomycetes</taxon>
        <taxon>Sordariomycetidae</taxon>
        <taxon>Sordariales</taxon>
        <taxon>Schizotheciaceae</taxon>
        <taxon>Echria</taxon>
    </lineage>
</organism>
<evidence type="ECO:0000259" key="2">
    <source>
        <dbReference type="Pfam" id="PF06985"/>
    </source>
</evidence>
<name>A0AAJ0BBD8_9PEZI</name>
<dbReference type="Pfam" id="PF06985">
    <property type="entry name" value="HET"/>
    <property type="match status" value="1"/>
</dbReference>
<dbReference type="Pfam" id="PF26640">
    <property type="entry name" value="DUF8212"/>
    <property type="match status" value="1"/>
</dbReference>
<gene>
    <name evidence="4" type="ORF">QBC47DRAFT_386819</name>
</gene>
<dbReference type="InterPro" id="IPR058525">
    <property type="entry name" value="DUF8212"/>
</dbReference>
<dbReference type="InterPro" id="IPR010730">
    <property type="entry name" value="HET"/>
</dbReference>
<proteinExistence type="predicted"/>
<evidence type="ECO:0000313" key="4">
    <source>
        <dbReference type="EMBL" id="KAK1753622.1"/>
    </source>
</evidence>
<feature type="domain" description="DUF8212" evidence="3">
    <location>
        <begin position="230"/>
        <end position="253"/>
    </location>
</feature>
<dbReference type="PANTHER" id="PTHR10622">
    <property type="entry name" value="HET DOMAIN-CONTAINING PROTEIN"/>
    <property type="match status" value="1"/>
</dbReference>
<sequence length="623" mass="70450">MRLLNTTTLELELWLSAIPEYAILSHTWGSEEVLFDDARHGRPHLEACGKNGLDKVLRSARLAKENGYQYIWIDTCCIDKSSSAELSEAINSMFAWYRDSRVCYAFLSDYTHGTDKLEDSRWFTRGWTLQELIAPPDVQFVDSTWILFGDRCNLASQIATITKIDVLLLRVKTEHLGGRIERSELVSSYSISARMSWAARRETTRIEDIAYSLLGIFDVSMPLLYGEGPKAFRRLQEQIVRQSNDQTILAWRDWPGVFRRPKAVFAPHPICFSDGQLFRPIPRLLSDFITTNHDSGIELDVHLGHEGRTDETGLKLARTAVLSCSRADDEFACVALLLEKTDKTAPIFQLRDIAPAVPGDHGGSRFCLAGLRDDPQPPSGTANSHLQVSLIIPAGEMTSMLKTRIILQEPNDQKRGSPDARFVLSQDLQRAGCKIIREFPDRDMPPWAAKIYGKPRHFMMSDYMAGKSRVASIYQSHSVWGGASLRRGIQDWFVIWGLRHGIATILPFCKTFEWSARTPRDIDGHDSAAWMERLMQMAAEQIESAMEMGLEARISGKPLASNHTDDNGSETALEAEIKVVKYFGRMVHEIEIKEQSRKPPKEHETGKERKQLKGKKFGLPISK</sequence>
<keyword evidence="5" id="KW-1185">Reference proteome</keyword>
<protein>
    <submittedName>
        <fullName evidence="4">Heterokaryon incompatibility protein-domain-containing protein</fullName>
    </submittedName>
</protein>
<evidence type="ECO:0000256" key="1">
    <source>
        <dbReference type="SAM" id="MobiDB-lite"/>
    </source>
</evidence>
<feature type="compositionally biased region" description="Basic and acidic residues" evidence="1">
    <location>
        <begin position="592"/>
        <end position="611"/>
    </location>
</feature>
<dbReference type="EMBL" id="MU839837">
    <property type="protein sequence ID" value="KAK1753622.1"/>
    <property type="molecule type" value="Genomic_DNA"/>
</dbReference>
<feature type="domain" description="Heterokaryon incompatibility" evidence="2">
    <location>
        <begin position="21"/>
        <end position="110"/>
    </location>
</feature>
<dbReference type="AlphaFoldDB" id="A0AAJ0BBD8"/>
<evidence type="ECO:0000313" key="5">
    <source>
        <dbReference type="Proteomes" id="UP001239445"/>
    </source>
</evidence>
<feature type="region of interest" description="Disordered" evidence="1">
    <location>
        <begin position="592"/>
        <end position="623"/>
    </location>
</feature>
<dbReference type="PANTHER" id="PTHR10622:SF10">
    <property type="entry name" value="HET DOMAIN-CONTAINING PROTEIN"/>
    <property type="match status" value="1"/>
</dbReference>
<evidence type="ECO:0000259" key="3">
    <source>
        <dbReference type="Pfam" id="PF26640"/>
    </source>
</evidence>
<comment type="caution">
    <text evidence="4">The sequence shown here is derived from an EMBL/GenBank/DDBJ whole genome shotgun (WGS) entry which is preliminary data.</text>
</comment>
<accession>A0AAJ0BBD8</accession>
<reference evidence="4" key="1">
    <citation type="submission" date="2023-06" db="EMBL/GenBank/DDBJ databases">
        <title>Genome-scale phylogeny and comparative genomics of the fungal order Sordariales.</title>
        <authorList>
            <consortium name="Lawrence Berkeley National Laboratory"/>
            <person name="Hensen N."/>
            <person name="Bonometti L."/>
            <person name="Westerberg I."/>
            <person name="Brannstrom I.O."/>
            <person name="Guillou S."/>
            <person name="Cros-Aarteil S."/>
            <person name="Calhoun S."/>
            <person name="Haridas S."/>
            <person name="Kuo A."/>
            <person name="Mondo S."/>
            <person name="Pangilinan J."/>
            <person name="Riley R."/>
            <person name="Labutti K."/>
            <person name="Andreopoulos B."/>
            <person name="Lipzen A."/>
            <person name="Chen C."/>
            <person name="Yanf M."/>
            <person name="Daum C."/>
            <person name="Ng V."/>
            <person name="Clum A."/>
            <person name="Steindorff A."/>
            <person name="Ohm R."/>
            <person name="Martin F."/>
            <person name="Silar P."/>
            <person name="Natvig D."/>
            <person name="Lalanne C."/>
            <person name="Gautier V."/>
            <person name="Ament-Velasquez S.L."/>
            <person name="Kruys A."/>
            <person name="Hutchinson M.I."/>
            <person name="Powell A.J."/>
            <person name="Barry K."/>
            <person name="Miller A.N."/>
            <person name="Grigoriev I.V."/>
            <person name="Debuchy R."/>
            <person name="Gladieux P."/>
            <person name="Thoren M.H."/>
            <person name="Johannesson H."/>
        </authorList>
    </citation>
    <scope>NUCLEOTIDE SEQUENCE</scope>
    <source>
        <strain evidence="4">PSN4</strain>
    </source>
</reference>